<evidence type="ECO:0000313" key="2">
    <source>
        <dbReference type="WBParaSite" id="MBELARI_LOCUS16834"/>
    </source>
</evidence>
<sequence>MWRPLTGAFSYKSAPSSGLAVQEWTTVLLDASSSYAVYDAFRGVASAFQQIRFANFPVNVRGAIRVNADDTKLFLFTPNRVYLYKIGSPGNEVVENDRPLSEWLKC</sequence>
<accession>A0AAF3ERU1</accession>
<keyword evidence="1" id="KW-1185">Reference proteome</keyword>
<name>A0AAF3ERU1_9BILA</name>
<organism evidence="1 2">
    <name type="scientific">Mesorhabditis belari</name>
    <dbReference type="NCBI Taxonomy" id="2138241"/>
    <lineage>
        <taxon>Eukaryota</taxon>
        <taxon>Metazoa</taxon>
        <taxon>Ecdysozoa</taxon>
        <taxon>Nematoda</taxon>
        <taxon>Chromadorea</taxon>
        <taxon>Rhabditida</taxon>
        <taxon>Rhabditina</taxon>
        <taxon>Rhabditomorpha</taxon>
        <taxon>Rhabditoidea</taxon>
        <taxon>Rhabditidae</taxon>
        <taxon>Mesorhabditinae</taxon>
        <taxon>Mesorhabditis</taxon>
    </lineage>
</organism>
<dbReference type="Proteomes" id="UP000887575">
    <property type="component" value="Unassembled WGS sequence"/>
</dbReference>
<protein>
    <submittedName>
        <fullName evidence="2">Uncharacterized protein</fullName>
    </submittedName>
</protein>
<dbReference type="WBParaSite" id="MBELARI_LOCUS16834">
    <property type="protein sequence ID" value="MBELARI_LOCUS16834"/>
    <property type="gene ID" value="MBELARI_LOCUS16834"/>
</dbReference>
<proteinExistence type="predicted"/>
<dbReference type="AlphaFoldDB" id="A0AAF3ERU1"/>
<reference evidence="2" key="1">
    <citation type="submission" date="2024-02" db="UniProtKB">
        <authorList>
            <consortium name="WormBaseParasite"/>
        </authorList>
    </citation>
    <scope>IDENTIFICATION</scope>
</reference>
<evidence type="ECO:0000313" key="1">
    <source>
        <dbReference type="Proteomes" id="UP000887575"/>
    </source>
</evidence>